<reference evidence="11" key="2">
    <citation type="submission" date="2024-10" db="UniProtKB">
        <authorList>
            <consortium name="EnsemblProtists"/>
        </authorList>
    </citation>
    <scope>IDENTIFICATION</scope>
</reference>
<evidence type="ECO:0000256" key="6">
    <source>
        <dbReference type="ARBA" id="ARBA00023136"/>
    </source>
</evidence>
<reference evidence="12" key="1">
    <citation type="journal article" date="2013" name="Nature">
        <title>Pan genome of the phytoplankton Emiliania underpins its global distribution.</title>
        <authorList>
            <person name="Read B.A."/>
            <person name="Kegel J."/>
            <person name="Klute M.J."/>
            <person name="Kuo A."/>
            <person name="Lefebvre S.C."/>
            <person name="Maumus F."/>
            <person name="Mayer C."/>
            <person name="Miller J."/>
            <person name="Monier A."/>
            <person name="Salamov A."/>
            <person name="Young J."/>
            <person name="Aguilar M."/>
            <person name="Claverie J.M."/>
            <person name="Frickenhaus S."/>
            <person name="Gonzalez K."/>
            <person name="Herman E.K."/>
            <person name="Lin Y.C."/>
            <person name="Napier J."/>
            <person name="Ogata H."/>
            <person name="Sarno A.F."/>
            <person name="Shmutz J."/>
            <person name="Schroeder D."/>
            <person name="de Vargas C."/>
            <person name="Verret F."/>
            <person name="von Dassow P."/>
            <person name="Valentin K."/>
            <person name="Van de Peer Y."/>
            <person name="Wheeler G."/>
            <person name="Dacks J.B."/>
            <person name="Delwiche C.F."/>
            <person name="Dyhrman S.T."/>
            <person name="Glockner G."/>
            <person name="John U."/>
            <person name="Richards T."/>
            <person name="Worden A.Z."/>
            <person name="Zhang X."/>
            <person name="Grigoriev I.V."/>
            <person name="Allen A.E."/>
            <person name="Bidle K."/>
            <person name="Borodovsky M."/>
            <person name="Bowler C."/>
            <person name="Brownlee C."/>
            <person name="Cock J.M."/>
            <person name="Elias M."/>
            <person name="Gladyshev V.N."/>
            <person name="Groth M."/>
            <person name="Guda C."/>
            <person name="Hadaegh A."/>
            <person name="Iglesias-Rodriguez M.D."/>
            <person name="Jenkins J."/>
            <person name="Jones B.M."/>
            <person name="Lawson T."/>
            <person name="Leese F."/>
            <person name="Lindquist E."/>
            <person name="Lobanov A."/>
            <person name="Lomsadze A."/>
            <person name="Malik S.B."/>
            <person name="Marsh M.E."/>
            <person name="Mackinder L."/>
            <person name="Mock T."/>
            <person name="Mueller-Roeber B."/>
            <person name="Pagarete A."/>
            <person name="Parker M."/>
            <person name="Probert I."/>
            <person name="Quesneville H."/>
            <person name="Raines C."/>
            <person name="Rensing S.A."/>
            <person name="Riano-Pachon D.M."/>
            <person name="Richier S."/>
            <person name="Rokitta S."/>
            <person name="Shiraiwa Y."/>
            <person name="Soanes D.M."/>
            <person name="van der Giezen M."/>
            <person name="Wahlund T.M."/>
            <person name="Williams B."/>
            <person name="Wilson W."/>
            <person name="Wolfe G."/>
            <person name="Wurch L.L."/>
        </authorList>
    </citation>
    <scope>NUCLEOTIDE SEQUENCE</scope>
</reference>
<keyword evidence="3" id="KW-0813">Transport</keyword>
<feature type="transmembrane region" description="Helical" evidence="9">
    <location>
        <begin position="242"/>
        <end position="265"/>
    </location>
</feature>
<dbReference type="GO" id="GO:0005886">
    <property type="term" value="C:plasma membrane"/>
    <property type="evidence" value="ECO:0007669"/>
    <property type="project" value="TreeGrafter"/>
</dbReference>
<dbReference type="Pfam" id="PF00909">
    <property type="entry name" value="Ammonium_transp"/>
    <property type="match status" value="2"/>
</dbReference>
<dbReference type="OMA" id="ERCKFTS"/>
<dbReference type="SUPFAM" id="SSF111352">
    <property type="entry name" value="Ammonium transporter"/>
    <property type="match status" value="2"/>
</dbReference>
<keyword evidence="4 9" id="KW-0812">Transmembrane</keyword>
<evidence type="ECO:0000256" key="1">
    <source>
        <dbReference type="ARBA" id="ARBA00004141"/>
    </source>
</evidence>
<name>A0A0D3L031_EMIH1</name>
<evidence type="ECO:0000256" key="7">
    <source>
        <dbReference type="ARBA" id="ARBA00023177"/>
    </source>
</evidence>
<sequence length="432" mass="45584">MNATIEDLLARLEQLEARVDEHSLFPGASADVLFLLVASLNVFFMQCGFGMLEAGSVTSRSTQAILLKNLLDACLSAFIWWVVGHGIAFDGTNDFIGTAGSDMSSFFLSGYGAGPDSGYHRVFWWFQWTFAAAAGTIVSGAVAERAQLLAYLAYTFILTAVIYPIIVHWCWSEAGRGDPPPLTPPPPPLPPPPQPPPTPPFTPRYAPRRRIVVNTTLSAAGSGLVSLAIATLGQWRRGTVPAICNGILAGLVSITAGCATVHPWAALVIGMIGGLVYRGCSHCVLHKLKVDDPLDSSSVHGACGAWGVIAAALLTTEEFAAAAGYQRRAGLFYGGGKLLGAALLQMVCILAWSGTNAGLVFLLLKKAGKLRRRETYMAAAPEEDLDSSIHGGAPLEPAEHGSGNTSRAESVDTSDPVIEMPDATPDKDQPAA</sequence>
<keyword evidence="12" id="KW-1185">Reference proteome</keyword>
<dbReference type="eggNOG" id="KOG0682">
    <property type="taxonomic scope" value="Eukaryota"/>
</dbReference>
<dbReference type="RefSeq" id="XP_005793795.1">
    <property type="nucleotide sequence ID" value="XM_005793738.1"/>
</dbReference>
<feature type="transmembrane region" description="Helical" evidence="9">
    <location>
        <begin position="338"/>
        <end position="364"/>
    </location>
</feature>
<evidence type="ECO:0000259" key="10">
    <source>
        <dbReference type="Pfam" id="PF00909"/>
    </source>
</evidence>
<feature type="compositionally biased region" description="Polar residues" evidence="8">
    <location>
        <begin position="402"/>
        <end position="413"/>
    </location>
</feature>
<dbReference type="Proteomes" id="UP000013827">
    <property type="component" value="Unassembled WGS sequence"/>
</dbReference>
<comment type="subcellular location">
    <subcellularLocation>
        <location evidence="1">Membrane</location>
        <topology evidence="1">Multi-pass membrane protein</topology>
    </subcellularLocation>
</comment>
<evidence type="ECO:0000256" key="8">
    <source>
        <dbReference type="SAM" id="MobiDB-lite"/>
    </source>
</evidence>
<feature type="domain" description="Ammonium transporter AmtB-like" evidence="10">
    <location>
        <begin position="34"/>
        <end position="175"/>
    </location>
</feature>
<protein>
    <recommendedName>
        <fullName evidence="10">Ammonium transporter AmtB-like domain-containing protein</fullName>
    </recommendedName>
</protein>
<dbReference type="HOGENOM" id="CLU_000445_33_1_1"/>
<dbReference type="Gene3D" id="1.10.3430.10">
    <property type="entry name" value="Ammonium transporter AmtB like domains"/>
    <property type="match status" value="2"/>
</dbReference>
<dbReference type="GeneID" id="17286636"/>
<evidence type="ECO:0000256" key="4">
    <source>
        <dbReference type="ARBA" id="ARBA00022692"/>
    </source>
</evidence>
<evidence type="ECO:0000313" key="12">
    <source>
        <dbReference type="Proteomes" id="UP000013827"/>
    </source>
</evidence>
<feature type="transmembrane region" description="Helical" evidence="9">
    <location>
        <begin position="211"/>
        <end position="230"/>
    </location>
</feature>
<dbReference type="PANTHER" id="PTHR11730:SF6">
    <property type="entry name" value="AMMONIUM TRANSPORTER"/>
    <property type="match status" value="1"/>
</dbReference>
<dbReference type="InterPro" id="IPR024041">
    <property type="entry name" value="NH4_transpt_AmtB-like_dom"/>
</dbReference>
<evidence type="ECO:0000256" key="2">
    <source>
        <dbReference type="ARBA" id="ARBA00005887"/>
    </source>
</evidence>
<feature type="transmembrane region" description="Helical" evidence="9">
    <location>
        <begin position="64"/>
        <end position="83"/>
    </location>
</feature>
<feature type="transmembrane region" description="Helical" evidence="9">
    <location>
        <begin position="122"/>
        <end position="142"/>
    </location>
</feature>
<dbReference type="InterPro" id="IPR029020">
    <property type="entry name" value="Ammonium/urea_transptr"/>
</dbReference>
<dbReference type="GO" id="GO:0008519">
    <property type="term" value="F:ammonium channel activity"/>
    <property type="evidence" value="ECO:0007669"/>
    <property type="project" value="InterPro"/>
</dbReference>
<dbReference type="PaxDb" id="2903-EOD41366"/>
<feature type="region of interest" description="Disordered" evidence="8">
    <location>
        <begin position="180"/>
        <end position="202"/>
    </location>
</feature>
<evidence type="ECO:0000313" key="11">
    <source>
        <dbReference type="EnsemblProtists" id="EOD41366"/>
    </source>
</evidence>
<keyword evidence="6 9" id="KW-0472">Membrane</keyword>
<feature type="domain" description="Ammonium transporter AmtB-like" evidence="10">
    <location>
        <begin position="209"/>
        <end position="374"/>
    </location>
</feature>
<dbReference type="KEGG" id="ehx:EMIHUDRAFT_433338"/>
<evidence type="ECO:0000256" key="5">
    <source>
        <dbReference type="ARBA" id="ARBA00022989"/>
    </source>
</evidence>
<keyword evidence="5 9" id="KW-1133">Transmembrane helix</keyword>
<evidence type="ECO:0000256" key="9">
    <source>
        <dbReference type="SAM" id="Phobius"/>
    </source>
</evidence>
<dbReference type="GO" id="GO:0097272">
    <property type="term" value="P:ammonium homeostasis"/>
    <property type="evidence" value="ECO:0007669"/>
    <property type="project" value="TreeGrafter"/>
</dbReference>
<dbReference type="AlphaFoldDB" id="A0A0D3L031"/>
<evidence type="ECO:0000256" key="3">
    <source>
        <dbReference type="ARBA" id="ARBA00022448"/>
    </source>
</evidence>
<comment type="similarity">
    <text evidence="2">Belongs to the ammonia transporter channel (TC 1.A.11.2) family.</text>
</comment>
<feature type="transmembrane region" description="Helical" evidence="9">
    <location>
        <begin position="32"/>
        <end position="52"/>
    </location>
</feature>
<accession>A0A0D3L031</accession>
<keyword evidence="7" id="KW-0924">Ammonia transport</keyword>
<dbReference type="PANTHER" id="PTHR11730">
    <property type="entry name" value="AMMONIUM TRANSPORTER"/>
    <property type="match status" value="1"/>
</dbReference>
<proteinExistence type="inferred from homology"/>
<feature type="region of interest" description="Disordered" evidence="8">
    <location>
        <begin position="381"/>
        <end position="432"/>
    </location>
</feature>
<dbReference type="STRING" id="2903.R1G022"/>
<dbReference type="EnsemblProtists" id="EOD41366">
    <property type="protein sequence ID" value="EOD41366"/>
    <property type="gene ID" value="EMIHUDRAFT_433338"/>
</dbReference>
<feature type="transmembrane region" description="Helical" evidence="9">
    <location>
        <begin position="149"/>
        <end position="171"/>
    </location>
</feature>
<organism evidence="11 12">
    <name type="scientific">Emiliania huxleyi (strain CCMP1516)</name>
    <dbReference type="NCBI Taxonomy" id="280463"/>
    <lineage>
        <taxon>Eukaryota</taxon>
        <taxon>Haptista</taxon>
        <taxon>Haptophyta</taxon>
        <taxon>Prymnesiophyceae</taxon>
        <taxon>Isochrysidales</taxon>
        <taxon>Noelaerhabdaceae</taxon>
        <taxon>Emiliania</taxon>
    </lineage>
</organism>